<feature type="transmembrane region" description="Helical" evidence="7">
    <location>
        <begin position="60"/>
        <end position="86"/>
    </location>
</feature>
<evidence type="ECO:0000256" key="3">
    <source>
        <dbReference type="ARBA" id="ARBA00022475"/>
    </source>
</evidence>
<dbReference type="GO" id="GO:0006835">
    <property type="term" value="P:dicarboxylic acid transport"/>
    <property type="evidence" value="ECO:0007669"/>
    <property type="project" value="TreeGrafter"/>
</dbReference>
<dbReference type="PANTHER" id="PTHR42865:SF7">
    <property type="entry name" value="PROTON_GLUTAMATE-ASPARTATE SYMPORTER"/>
    <property type="match status" value="1"/>
</dbReference>
<gene>
    <name evidence="8" type="ORF">LEP1GSC043_1144</name>
</gene>
<proteinExistence type="predicted"/>
<evidence type="ECO:0000256" key="5">
    <source>
        <dbReference type="ARBA" id="ARBA00022989"/>
    </source>
</evidence>
<feature type="transmembrane region" description="Helical" evidence="7">
    <location>
        <begin position="246"/>
        <end position="270"/>
    </location>
</feature>
<dbReference type="Pfam" id="PF00375">
    <property type="entry name" value="SDF"/>
    <property type="match status" value="1"/>
</dbReference>
<evidence type="ECO:0000256" key="2">
    <source>
        <dbReference type="ARBA" id="ARBA00022448"/>
    </source>
</evidence>
<evidence type="ECO:0000256" key="7">
    <source>
        <dbReference type="SAM" id="Phobius"/>
    </source>
</evidence>
<protein>
    <submittedName>
        <fullName evidence="8">Transporter, dicarboxylate/amino acid:cation Na+/H+ symporter family protein</fullName>
    </submittedName>
</protein>
<dbReference type="GO" id="GO:0015293">
    <property type="term" value="F:symporter activity"/>
    <property type="evidence" value="ECO:0007669"/>
    <property type="project" value="UniProtKB-KW"/>
</dbReference>
<organism evidence="8 9">
    <name type="scientific">Leptospira weilii str. Ecochallenge</name>
    <dbReference type="NCBI Taxonomy" id="1049986"/>
    <lineage>
        <taxon>Bacteria</taxon>
        <taxon>Pseudomonadati</taxon>
        <taxon>Spirochaetota</taxon>
        <taxon>Spirochaetia</taxon>
        <taxon>Leptospirales</taxon>
        <taxon>Leptospiraceae</taxon>
        <taxon>Leptospira</taxon>
    </lineage>
</organism>
<dbReference type="SUPFAM" id="SSF118215">
    <property type="entry name" value="Proton glutamate symport protein"/>
    <property type="match status" value="1"/>
</dbReference>
<accession>N1U3B8</accession>
<evidence type="ECO:0000313" key="8">
    <source>
        <dbReference type="EMBL" id="EMY12404.1"/>
    </source>
</evidence>
<comment type="subcellular location">
    <subcellularLocation>
        <location evidence="1">Cell membrane</location>
        <topology evidence="1">Multi-pass membrane protein</topology>
    </subcellularLocation>
</comment>
<dbReference type="GO" id="GO:0005886">
    <property type="term" value="C:plasma membrane"/>
    <property type="evidence" value="ECO:0007669"/>
    <property type="project" value="UniProtKB-SubCell"/>
</dbReference>
<comment type="caution">
    <text evidence="8">The sequence shown here is derived from an EMBL/GenBank/DDBJ whole genome shotgun (WGS) entry which is preliminary data.</text>
</comment>
<evidence type="ECO:0000313" key="9">
    <source>
        <dbReference type="Proteomes" id="UP000012249"/>
    </source>
</evidence>
<dbReference type="PRINTS" id="PR00173">
    <property type="entry name" value="EDTRNSPORT"/>
</dbReference>
<keyword evidence="5 7" id="KW-1133">Transmembrane helix</keyword>
<dbReference type="EMBL" id="AHMI02000304">
    <property type="protein sequence ID" value="EMY12404.1"/>
    <property type="molecule type" value="Genomic_DNA"/>
</dbReference>
<feature type="transmembrane region" description="Helical" evidence="7">
    <location>
        <begin position="98"/>
        <end position="124"/>
    </location>
</feature>
<evidence type="ECO:0000256" key="4">
    <source>
        <dbReference type="ARBA" id="ARBA00022692"/>
    </source>
</evidence>
<keyword evidence="3" id="KW-1003">Cell membrane</keyword>
<feature type="transmembrane region" description="Helical" evidence="7">
    <location>
        <begin position="22"/>
        <end position="40"/>
    </location>
</feature>
<evidence type="ECO:0000256" key="1">
    <source>
        <dbReference type="ARBA" id="ARBA00004651"/>
    </source>
</evidence>
<dbReference type="Gene3D" id="1.10.3860.10">
    <property type="entry name" value="Sodium:dicarboxylate symporter"/>
    <property type="match status" value="1"/>
</dbReference>
<evidence type="ECO:0000256" key="6">
    <source>
        <dbReference type="ARBA" id="ARBA00023136"/>
    </source>
</evidence>
<dbReference type="AlphaFoldDB" id="N1U3B8"/>
<dbReference type="PANTHER" id="PTHR42865">
    <property type="entry name" value="PROTON/GLUTAMATE-ASPARTATE SYMPORTER"/>
    <property type="match status" value="1"/>
</dbReference>
<feature type="transmembrane region" description="Helical" evidence="7">
    <location>
        <begin position="174"/>
        <end position="192"/>
    </location>
</feature>
<sequence length="341" mass="37358">MLSFKKLNSLNVKVITHLKEKLWLKIFVGMLAGIFTGILLGSDLSLVNRNIAQLTTSWLVIPGLIFINLLQMIMVPLIFSSIILGICSAENIENVKKLGIGTLIYFVFTTFIAVTIGIALSLWLEPGKSTTQIKNTLNSNIPSATEIPTLDKYPELFMSFFPKNPFLSITQGEMLNVIVFSILLGIAILSVSKDLSKPILEILNSVFQISMKIVNWAMALTPFAVFGLMAKAISSIGVELLVTLGVYMSVVLLGLVSILGVYSIILIFLAKRNPIGFFSKIAGLQLLAFSTSSSAAVMPVSIQTATENLGVKKISRSLSFPSELRSIWTGPLFTKQLRQFF</sequence>
<keyword evidence="6 7" id="KW-0472">Membrane</keyword>
<dbReference type="InterPro" id="IPR036458">
    <property type="entry name" value="Na:dicarbo_symporter_sf"/>
</dbReference>
<feature type="transmembrane region" description="Helical" evidence="7">
    <location>
        <begin position="213"/>
        <end position="234"/>
    </location>
</feature>
<dbReference type="InterPro" id="IPR001991">
    <property type="entry name" value="Na-dicarboxylate_symporter"/>
</dbReference>
<keyword evidence="4 7" id="KW-0812">Transmembrane</keyword>
<name>N1U3B8_9LEPT</name>
<keyword evidence="2" id="KW-0813">Transport</keyword>
<reference evidence="8 9" key="1">
    <citation type="submission" date="2013-02" db="EMBL/GenBank/DDBJ databases">
        <authorList>
            <person name="Harkins D.M."/>
            <person name="Durkin A.S."/>
            <person name="Brinkac L.M."/>
            <person name="Haft D.H."/>
            <person name="Selengut J.D."/>
            <person name="Sanka R."/>
            <person name="DePew J."/>
            <person name="Purushe J."/>
            <person name="Haake D.A."/>
            <person name="Matsunaga J."/>
            <person name="Vinetz J.M."/>
            <person name="Sutton G.G."/>
            <person name="Nierman W.C."/>
            <person name="Fouts D.E."/>
        </authorList>
    </citation>
    <scope>NUCLEOTIDE SEQUENCE [LARGE SCALE GENOMIC DNA]</scope>
    <source>
        <strain evidence="8 9">Ecochallenge</strain>
    </source>
</reference>
<dbReference type="Proteomes" id="UP000012249">
    <property type="component" value="Unassembled WGS sequence"/>
</dbReference>